<dbReference type="Proteomes" id="UP000312032">
    <property type="component" value="Unassembled WGS sequence"/>
</dbReference>
<dbReference type="GO" id="GO:0071972">
    <property type="term" value="F:peptidoglycan L,D-transpeptidase activity"/>
    <property type="evidence" value="ECO:0007669"/>
    <property type="project" value="TreeGrafter"/>
</dbReference>
<keyword evidence="4" id="KW-1185">Reference proteome</keyword>
<feature type="domain" description="Penicillin binding protein A dimerisation" evidence="2">
    <location>
        <begin position="52"/>
        <end position="131"/>
    </location>
</feature>
<dbReference type="PANTHER" id="PTHR30627">
    <property type="entry name" value="PEPTIDOGLYCAN D,D-TRANSPEPTIDASE"/>
    <property type="match status" value="1"/>
</dbReference>
<dbReference type="InterPro" id="IPR001460">
    <property type="entry name" value="PCN-bd_Tpept"/>
</dbReference>
<evidence type="ECO:0000259" key="1">
    <source>
        <dbReference type="Pfam" id="PF00905"/>
    </source>
</evidence>
<dbReference type="SUPFAM" id="SSF56601">
    <property type="entry name" value="beta-lactamase/transpeptidase-like"/>
    <property type="match status" value="1"/>
</dbReference>
<organism evidence="3 4">
    <name type="scientific">Corynebacterium tapiri</name>
    <dbReference type="NCBI Taxonomy" id="1448266"/>
    <lineage>
        <taxon>Bacteria</taxon>
        <taxon>Bacillati</taxon>
        <taxon>Actinomycetota</taxon>
        <taxon>Actinomycetes</taxon>
        <taxon>Mycobacteriales</taxon>
        <taxon>Corynebacteriaceae</taxon>
        <taxon>Corynebacterium</taxon>
    </lineage>
</organism>
<dbReference type="GO" id="GO:0008658">
    <property type="term" value="F:penicillin binding"/>
    <property type="evidence" value="ECO:0007669"/>
    <property type="project" value="InterPro"/>
</dbReference>
<sequence length="477" mass="50108">MNRSIRWGALFALLLILVLLVNITIIQAFSDDKYANNPLNSRGVIEAQQIPRGQISAGGQVLAQSNANEEGNFERSYPSMPVSFGPVVGYLSNQFGAAGAEAGFNDVLSGHTGANKALRILAQEDKHGNNVELTLNPQMQALAYEQLSNNGYEGAIAAIRPSTGEILALGSSPSFDPNQLVNPATSDQTWAELTNDPAQPLINKATQETLPPGSIFKIITTAAGLQKGYSPSSTLTGASEITLPNTNTQLTNYAGQACNGSDQVTLETAFKFSCNTAFVQMGIDVGKDEVEKKAKAFGIGEHYDLGIPTSAGSLGDLPDAAALGQSSIGQRDVTMTALQAAIMAGTVANKGSRMQPTIVDRVTKPDLSEVSSTKPEKITQAVTEDQAKTLEQLMIASERNTAGYDGNRFASKTGTAEHGDGLAPHTWYVAYDPNNDVAVGVVVKNGGNHGQSATGGQVAAPLGRAMLNAAPAMRREN</sequence>
<dbReference type="PANTHER" id="PTHR30627:SF24">
    <property type="entry name" value="PENICILLIN-BINDING PROTEIN 4B"/>
    <property type="match status" value="1"/>
</dbReference>
<dbReference type="OrthoDB" id="9766847at2"/>
<dbReference type="Pfam" id="PF00905">
    <property type="entry name" value="Transpeptidase"/>
    <property type="match status" value="1"/>
</dbReference>
<dbReference type="GO" id="GO:0071555">
    <property type="term" value="P:cell wall organization"/>
    <property type="evidence" value="ECO:0007669"/>
    <property type="project" value="TreeGrafter"/>
</dbReference>
<evidence type="ECO:0000313" key="3">
    <source>
        <dbReference type="EMBL" id="TNL96838.1"/>
    </source>
</evidence>
<gene>
    <name evidence="3" type="ORF">FHE74_07405</name>
</gene>
<dbReference type="RefSeq" id="WP_139465867.1">
    <property type="nucleotide sequence ID" value="NZ_VDHJ01000009.1"/>
</dbReference>
<dbReference type="GO" id="GO:0005886">
    <property type="term" value="C:plasma membrane"/>
    <property type="evidence" value="ECO:0007669"/>
    <property type="project" value="TreeGrafter"/>
</dbReference>
<dbReference type="Gene3D" id="3.40.710.10">
    <property type="entry name" value="DD-peptidase/beta-lactamase superfamily"/>
    <property type="match status" value="1"/>
</dbReference>
<dbReference type="EMBL" id="VDHJ01000009">
    <property type="protein sequence ID" value="TNL96838.1"/>
    <property type="molecule type" value="Genomic_DNA"/>
</dbReference>
<dbReference type="Pfam" id="PF21922">
    <property type="entry name" value="PBP_dimer_2"/>
    <property type="match status" value="1"/>
</dbReference>
<dbReference type="InterPro" id="IPR054120">
    <property type="entry name" value="PBPA_dimer"/>
</dbReference>
<dbReference type="AlphaFoldDB" id="A0A5C4U2V9"/>
<accession>A0A5C4U2V9</accession>
<proteinExistence type="predicted"/>
<name>A0A5C4U2V9_9CORY</name>
<protein>
    <submittedName>
        <fullName evidence="3">Penicillin-binding protein 2</fullName>
    </submittedName>
</protein>
<feature type="domain" description="Penicillin-binding protein transpeptidase" evidence="1">
    <location>
        <begin position="154"/>
        <end position="466"/>
    </location>
</feature>
<comment type="caution">
    <text evidence="3">The sequence shown here is derived from an EMBL/GenBank/DDBJ whole genome shotgun (WGS) entry which is preliminary data.</text>
</comment>
<dbReference type="InterPro" id="IPR050515">
    <property type="entry name" value="Beta-lactam/transpept"/>
</dbReference>
<dbReference type="Gene3D" id="3.90.1310.10">
    <property type="entry name" value="Penicillin-binding protein 2a (Domain 2)"/>
    <property type="match status" value="1"/>
</dbReference>
<reference evidence="3 4" key="1">
    <citation type="submission" date="2019-06" db="EMBL/GenBank/DDBJ databases">
        <authorList>
            <person name="Li J."/>
        </authorList>
    </citation>
    <scope>NUCLEOTIDE SEQUENCE [LARGE SCALE GENOMIC DNA]</scope>
    <source>
        <strain evidence="3 4">LMG 28165</strain>
    </source>
</reference>
<dbReference type="InterPro" id="IPR012338">
    <property type="entry name" value="Beta-lactam/transpept-like"/>
</dbReference>
<evidence type="ECO:0000259" key="2">
    <source>
        <dbReference type="Pfam" id="PF21922"/>
    </source>
</evidence>
<evidence type="ECO:0000313" key="4">
    <source>
        <dbReference type="Proteomes" id="UP000312032"/>
    </source>
</evidence>